<evidence type="ECO:0000313" key="6">
    <source>
        <dbReference type="Proteomes" id="UP000033483"/>
    </source>
</evidence>
<feature type="region of interest" description="Disordered" evidence="3">
    <location>
        <begin position="148"/>
        <end position="194"/>
    </location>
</feature>
<feature type="domain" description="Zn(2)-C6 fungal-type" evidence="4">
    <location>
        <begin position="42"/>
        <end position="72"/>
    </location>
</feature>
<protein>
    <recommendedName>
        <fullName evidence="4">Zn(2)-C6 fungal-type domain-containing protein</fullName>
    </recommendedName>
</protein>
<dbReference type="Pfam" id="PF00172">
    <property type="entry name" value="Zn_clus"/>
    <property type="match status" value="1"/>
</dbReference>
<dbReference type="InterPro" id="IPR007219">
    <property type="entry name" value="XnlR_reg_dom"/>
</dbReference>
<evidence type="ECO:0000259" key="4">
    <source>
        <dbReference type="PROSITE" id="PS50048"/>
    </source>
</evidence>
<gene>
    <name evidence="5" type="ORF">TD95_001497</name>
</gene>
<dbReference type="GO" id="GO:0045944">
    <property type="term" value="P:positive regulation of transcription by RNA polymerase II"/>
    <property type="evidence" value="ECO:0007669"/>
    <property type="project" value="TreeGrafter"/>
</dbReference>
<dbReference type="SMART" id="SM00066">
    <property type="entry name" value="GAL4"/>
    <property type="match status" value="1"/>
</dbReference>
<dbReference type="InterPro" id="IPR036864">
    <property type="entry name" value="Zn2-C6_fun-type_DNA-bd_sf"/>
</dbReference>
<dbReference type="InterPro" id="IPR052783">
    <property type="entry name" value="Metabolic/Drug-Res_Regulator"/>
</dbReference>
<dbReference type="PANTHER" id="PTHR47655">
    <property type="entry name" value="QUINIC ACID UTILIZATION ACTIVATOR"/>
    <property type="match status" value="1"/>
</dbReference>
<evidence type="ECO:0000313" key="5">
    <source>
        <dbReference type="EMBL" id="KKA29894.1"/>
    </source>
</evidence>
<proteinExistence type="predicted"/>
<dbReference type="PROSITE" id="PS00463">
    <property type="entry name" value="ZN2_CY6_FUNGAL_1"/>
    <property type="match status" value="1"/>
</dbReference>
<dbReference type="AlphaFoldDB" id="A0A0F4ZH05"/>
<keyword evidence="1" id="KW-0479">Metal-binding</keyword>
<dbReference type="Pfam" id="PF04082">
    <property type="entry name" value="Fungal_trans"/>
    <property type="match status" value="1"/>
</dbReference>
<sequence length="816" mass="88121">MSSKRKPQDVDPIADSDPATTVGLASTVASNVPVKRQRVSRACDQCRSAREKCDGVQPKCFSCVFMNRQCTYNVAPKKRGVQTGLIRTLESALVWVFDQFPGSEAALNELLAQDTGRRTLLAQGQENDAGNKLHRRWRKSRTHREIDRLLSGKDDISSQPDGVDESESGADVASVARNGKTDPESQTQRCELDGLQVSTGKDELHAVRSYKLPANAPRLLDIFFSYTHCWLPIIDKSRVLALSTAFSGKDTEVKDLELWCALAVACFQDPTHQATPSSGLIYDTARSLLPVFGELDGSKDADAAASSSTETRVDDANVDEEERSIRSANGLLLLSLVSFGRDSASTASLLVGLAVRIMLRLHGVDRPVMTPTVSSSPILRKARTTMACFVLDTLISLRLGQPAHMVPEMLETMYPLPEDGHEEWDTWKPLDGFSSLPDTGSRDDNLLPSQALSSFNQLCRFFQIIGQAQLHNRGSSSGMSTPSQAANLATALDSRFSFCNSILGATTPFLPTALLLQTSFLSITLTLLPDSRLSLLWTLMESIEHAWQRLGPGTNPMLVTYMSMAGRRAKGLTGEDKEHWDRLLTKLKKPWQAQKLALRSGLTRSPDKVPLDADTMILGSLRAASVAAQARQRTPLQGGQAQSGQQAQNPYAVLMTPPELYNPPPQQSSSAPTFVPTHMQHRSSVGTASRGRTLSFTPSTSSAAGTASLHHGSFSGSLVSPLVSHVPPYLMFHGQDSNGGGNNATGRGGQTAPIQTSTAVEASGPGESMVDHDAILDELASIDCTDGMDSDAQFMANLGFAPGSDFTDMRGEFGSL</sequence>
<feature type="compositionally biased region" description="Polar residues" evidence="3">
    <location>
        <begin position="682"/>
        <end position="694"/>
    </location>
</feature>
<dbReference type="OrthoDB" id="3364175at2759"/>
<dbReference type="GO" id="GO:0000981">
    <property type="term" value="F:DNA-binding transcription factor activity, RNA polymerase II-specific"/>
    <property type="evidence" value="ECO:0007669"/>
    <property type="project" value="InterPro"/>
</dbReference>
<evidence type="ECO:0000256" key="3">
    <source>
        <dbReference type="SAM" id="MobiDB-lite"/>
    </source>
</evidence>
<dbReference type="GO" id="GO:0003677">
    <property type="term" value="F:DNA binding"/>
    <property type="evidence" value="ECO:0007669"/>
    <property type="project" value="InterPro"/>
</dbReference>
<dbReference type="Proteomes" id="UP000033483">
    <property type="component" value="Unassembled WGS sequence"/>
</dbReference>
<reference evidence="5 6" key="1">
    <citation type="submission" date="2015-03" db="EMBL/GenBank/DDBJ databases">
        <authorList>
            <person name="Radwan O."/>
            <person name="Al-Naeli F.A."/>
            <person name="Rendon G.A."/>
            <person name="Fields C."/>
        </authorList>
    </citation>
    <scope>NUCLEOTIDE SEQUENCE [LARGE SCALE GENOMIC DNA]</scope>
    <source>
        <strain evidence="5">CR-DP1</strain>
    </source>
</reference>
<dbReference type="InterPro" id="IPR001138">
    <property type="entry name" value="Zn2Cys6_DnaBD"/>
</dbReference>
<dbReference type="GO" id="GO:0006351">
    <property type="term" value="P:DNA-templated transcription"/>
    <property type="evidence" value="ECO:0007669"/>
    <property type="project" value="InterPro"/>
</dbReference>
<comment type="caution">
    <text evidence="5">The sequence shown here is derived from an EMBL/GenBank/DDBJ whole genome shotgun (WGS) entry which is preliminary data.</text>
</comment>
<feature type="compositionally biased region" description="Low complexity" evidence="3">
    <location>
        <begin position="695"/>
        <end position="708"/>
    </location>
</feature>
<organism evidence="5 6">
    <name type="scientific">Thielaviopsis punctulata</name>
    <dbReference type="NCBI Taxonomy" id="72032"/>
    <lineage>
        <taxon>Eukaryota</taxon>
        <taxon>Fungi</taxon>
        <taxon>Dikarya</taxon>
        <taxon>Ascomycota</taxon>
        <taxon>Pezizomycotina</taxon>
        <taxon>Sordariomycetes</taxon>
        <taxon>Hypocreomycetidae</taxon>
        <taxon>Microascales</taxon>
        <taxon>Ceratocystidaceae</taxon>
        <taxon>Thielaviopsis</taxon>
    </lineage>
</organism>
<evidence type="ECO:0000256" key="2">
    <source>
        <dbReference type="ARBA" id="ARBA00023242"/>
    </source>
</evidence>
<dbReference type="EMBL" id="LAEV01000634">
    <property type="protein sequence ID" value="KKA29894.1"/>
    <property type="molecule type" value="Genomic_DNA"/>
</dbReference>
<dbReference type="CDD" id="cd12148">
    <property type="entry name" value="fungal_TF_MHR"/>
    <property type="match status" value="1"/>
</dbReference>
<dbReference type="CDD" id="cd00067">
    <property type="entry name" value="GAL4"/>
    <property type="match status" value="1"/>
</dbReference>
<dbReference type="Gene3D" id="4.10.240.10">
    <property type="entry name" value="Zn(2)-C6 fungal-type DNA-binding domain"/>
    <property type="match status" value="1"/>
</dbReference>
<dbReference type="GO" id="GO:0008270">
    <property type="term" value="F:zinc ion binding"/>
    <property type="evidence" value="ECO:0007669"/>
    <property type="project" value="InterPro"/>
</dbReference>
<dbReference type="SMART" id="SM00906">
    <property type="entry name" value="Fungal_trans"/>
    <property type="match status" value="1"/>
</dbReference>
<dbReference type="PROSITE" id="PS50048">
    <property type="entry name" value="ZN2_CY6_FUNGAL_2"/>
    <property type="match status" value="1"/>
</dbReference>
<name>A0A0F4ZH05_9PEZI</name>
<accession>A0A0F4ZH05</accession>
<feature type="region of interest" description="Disordered" evidence="3">
    <location>
        <begin position="655"/>
        <end position="708"/>
    </location>
</feature>
<dbReference type="PANTHER" id="PTHR47655:SF2">
    <property type="entry name" value="QUINIC ACID UTILIZATION ACTIVATOR"/>
    <property type="match status" value="1"/>
</dbReference>
<keyword evidence="2" id="KW-0539">Nucleus</keyword>
<dbReference type="SUPFAM" id="SSF57701">
    <property type="entry name" value="Zn2/Cys6 DNA-binding domain"/>
    <property type="match status" value="1"/>
</dbReference>
<evidence type="ECO:0000256" key="1">
    <source>
        <dbReference type="ARBA" id="ARBA00022723"/>
    </source>
</evidence>
<keyword evidence="6" id="KW-1185">Reference proteome</keyword>